<dbReference type="EMBL" id="BAABJP010000007">
    <property type="protein sequence ID" value="GAA5150647.1"/>
    <property type="molecule type" value="Genomic_DNA"/>
</dbReference>
<name>A0ABP9PQW7_9PSEU</name>
<organism evidence="1 2">
    <name type="scientific">Pseudonocardia eucalypti</name>
    <dbReference type="NCBI Taxonomy" id="648755"/>
    <lineage>
        <taxon>Bacteria</taxon>
        <taxon>Bacillati</taxon>
        <taxon>Actinomycetota</taxon>
        <taxon>Actinomycetes</taxon>
        <taxon>Pseudonocardiales</taxon>
        <taxon>Pseudonocardiaceae</taxon>
        <taxon>Pseudonocardia</taxon>
    </lineage>
</organism>
<dbReference type="InterPro" id="IPR019734">
    <property type="entry name" value="TPR_rpt"/>
</dbReference>
<dbReference type="Pfam" id="PF13181">
    <property type="entry name" value="TPR_8"/>
    <property type="match status" value="1"/>
</dbReference>
<dbReference type="InterPro" id="IPR011990">
    <property type="entry name" value="TPR-like_helical_dom_sf"/>
</dbReference>
<keyword evidence="2" id="KW-1185">Reference proteome</keyword>
<dbReference type="SUPFAM" id="SSF81901">
    <property type="entry name" value="HCP-like"/>
    <property type="match status" value="1"/>
</dbReference>
<evidence type="ECO:0000313" key="1">
    <source>
        <dbReference type="EMBL" id="GAA5150647.1"/>
    </source>
</evidence>
<dbReference type="Pfam" id="PF13374">
    <property type="entry name" value="TPR_10"/>
    <property type="match status" value="2"/>
</dbReference>
<comment type="caution">
    <text evidence="1">The sequence shown here is derived from an EMBL/GenBank/DDBJ whole genome shotgun (WGS) entry which is preliminary data.</text>
</comment>
<proteinExistence type="predicted"/>
<gene>
    <name evidence="1" type="ORF">GCM10023321_16370</name>
</gene>
<dbReference type="Proteomes" id="UP001428817">
    <property type="component" value="Unassembled WGS sequence"/>
</dbReference>
<accession>A0ABP9PQW7</accession>
<reference evidence="2" key="1">
    <citation type="journal article" date="2019" name="Int. J. Syst. Evol. Microbiol.">
        <title>The Global Catalogue of Microorganisms (GCM) 10K type strain sequencing project: providing services to taxonomists for standard genome sequencing and annotation.</title>
        <authorList>
            <consortium name="The Broad Institute Genomics Platform"/>
            <consortium name="The Broad Institute Genome Sequencing Center for Infectious Disease"/>
            <person name="Wu L."/>
            <person name="Ma J."/>
        </authorList>
    </citation>
    <scope>NUCLEOTIDE SEQUENCE [LARGE SCALE GENOMIC DNA]</scope>
    <source>
        <strain evidence="2">JCM 18303</strain>
    </source>
</reference>
<protein>
    <recommendedName>
        <fullName evidence="3">Tetratricopeptide repeat protein</fullName>
    </recommendedName>
</protein>
<sequence>MADVDEEPLSAQGQQLLDDAEDRHDEAIVVLRRAVAAREPSGVALLARAYLDRGYRHEAVELLVPRVEAGRTDLALTLGDALAGIGDTDRAEEAYRAAVNAGDESALNTFGVFLRHRGRLAEAEKMLQRAAEAGDELAPANLVAVLWERSPDPRVAARAAEQWADERRPSTLLGLAFVHAATRRYDDAEKLYRRAAELGAYRGHIEYSLFLQEARADLAAAERELEAAEREQEPGWALAFGRFLAEMGRPDEARAYLEHAAHWGSSAAAEALEELDGDPQDD</sequence>
<evidence type="ECO:0000313" key="2">
    <source>
        <dbReference type="Proteomes" id="UP001428817"/>
    </source>
</evidence>
<evidence type="ECO:0008006" key="3">
    <source>
        <dbReference type="Google" id="ProtNLM"/>
    </source>
</evidence>
<dbReference type="Gene3D" id="1.25.40.10">
    <property type="entry name" value="Tetratricopeptide repeat domain"/>
    <property type="match status" value="1"/>
</dbReference>